<name>A0A6G7VJ70_9RHOB</name>
<dbReference type="Gene3D" id="1.10.10.10">
    <property type="entry name" value="Winged helix-like DNA-binding domain superfamily/Winged helix DNA-binding domain"/>
    <property type="match status" value="1"/>
</dbReference>
<accession>A0A6G7VJ70</accession>
<protein>
    <submittedName>
        <fullName evidence="5">Helix-turn-helix transcriptional regulator</fullName>
    </submittedName>
</protein>
<gene>
    <name evidence="5" type="ORF">G8E03_03695</name>
</gene>
<dbReference type="InterPro" id="IPR016032">
    <property type="entry name" value="Sig_transdc_resp-reg_C-effctor"/>
</dbReference>
<evidence type="ECO:0000313" key="6">
    <source>
        <dbReference type="Proteomes" id="UP000500791"/>
    </source>
</evidence>
<reference evidence="5 6" key="1">
    <citation type="submission" date="2020-03" db="EMBL/GenBank/DDBJ databases">
        <title>Complete genome sequence of Monaibacterium sp. ALG8 with diverse plasmids.</title>
        <authorList>
            <person name="Sun C."/>
        </authorList>
    </citation>
    <scope>NUCLEOTIDE SEQUENCE [LARGE SCALE GENOMIC DNA]</scope>
    <source>
        <strain evidence="5 6">ALG8</strain>
    </source>
</reference>
<evidence type="ECO:0000313" key="5">
    <source>
        <dbReference type="EMBL" id="QIK39940.1"/>
    </source>
</evidence>
<evidence type="ECO:0000256" key="3">
    <source>
        <dbReference type="ARBA" id="ARBA00023163"/>
    </source>
</evidence>
<dbReference type="EMBL" id="CP049811">
    <property type="protein sequence ID" value="QIK39940.1"/>
    <property type="molecule type" value="Genomic_DNA"/>
</dbReference>
<evidence type="ECO:0000259" key="4">
    <source>
        <dbReference type="PROSITE" id="PS50043"/>
    </source>
</evidence>
<dbReference type="Pfam" id="PF00196">
    <property type="entry name" value="GerE"/>
    <property type="match status" value="1"/>
</dbReference>
<sequence length="871" mass="97188">MITTSDEDSKDISGFLQRMSIRQRRLIRGCLKRDRLDFAGHPGAKCLLFRAPRGFGKSVQVALCAQTAIDRGEDCIYLDLSSFWQDGASETELIASAIVGVLAPRELAGKPRGRSMKTVALHLLLDHEKPVTICLDGVTDSPTIQRFLKTLTLETPETARLVVSQRFPGKLLSLSVLPDVVMIGPAELNFTLDEACSILPLEADRAEEIFDMTEGWPLLCALAGKSNTSSEAIIHLPEIQSYFETDVLAQITQPLRDCLVNAAWLEKITAEASDYVFKVEDSAHKLAELASRHGLLTSSVDQPNRYEMNRALQGYLRNRFVEKTGARRSYFLKRIAFWHWRRREYRVVVAVGLRAHDHSWAQRLTDQALLDLALRQGEIEALTTWFTGISRNKLLQSPSVAIGYAWVLYFSQRAHEAQDLLDRLAAFRVSAPTGQEDPNGWAELVRAIGLATHDEMKESDERCAVWIETYGLTNPVGRAAAETCRAFIAASDRRFALLSDHIASATVVSGAVSQRYAFGWLAAAQVLALQLTGDIHGARNEIRRAQENEDVAYERTPFVKGMIASLELPILAEDGSITPTENTVQEALNFALHFGVTDVVWSTVRSAAEIYIRQGDKSRAFLLLERCRLLAKERGLKRLDMLVRLGTEVFAMGTRTRTPLTEESLPADEDLQFLANQNRAIQAEIALLQASRFLRDRKLGLAERHARKAISDFTAVRDQIGEIRAQYTLAATLHLMGEEKQALKRIAEANHMTQQLGCFRALINRRHFLRVISPETRPLLNKTAAEIPVIAKPVNDEPGNQRRNMDSSAPISQKQVGVLQNAALGLSNKEIAARLHVTEDTVKWHFRKIMQGLKAGNRTEAVLIARSLGLI</sequence>
<keyword evidence="2" id="KW-0238">DNA-binding</keyword>
<dbReference type="InterPro" id="IPR036388">
    <property type="entry name" value="WH-like_DNA-bd_sf"/>
</dbReference>
<keyword evidence="1" id="KW-0805">Transcription regulation</keyword>
<dbReference type="GO" id="GO:0003677">
    <property type="term" value="F:DNA binding"/>
    <property type="evidence" value="ECO:0007669"/>
    <property type="project" value="UniProtKB-KW"/>
</dbReference>
<dbReference type="Pfam" id="PF25873">
    <property type="entry name" value="WHD_MalT"/>
    <property type="match status" value="1"/>
</dbReference>
<dbReference type="InterPro" id="IPR059106">
    <property type="entry name" value="WHD_MalT"/>
</dbReference>
<dbReference type="PANTHER" id="PTHR44688">
    <property type="entry name" value="DNA-BINDING TRANSCRIPTIONAL ACTIVATOR DEVR_DOSR"/>
    <property type="match status" value="1"/>
</dbReference>
<dbReference type="KEGG" id="mon:G8E03_03695"/>
<keyword evidence="3" id="KW-0804">Transcription</keyword>
<evidence type="ECO:0000256" key="1">
    <source>
        <dbReference type="ARBA" id="ARBA00023015"/>
    </source>
</evidence>
<dbReference type="GO" id="GO:0006355">
    <property type="term" value="P:regulation of DNA-templated transcription"/>
    <property type="evidence" value="ECO:0007669"/>
    <property type="project" value="InterPro"/>
</dbReference>
<feature type="domain" description="HTH luxR-type" evidence="4">
    <location>
        <begin position="804"/>
        <end position="869"/>
    </location>
</feature>
<keyword evidence="6" id="KW-1185">Reference proteome</keyword>
<dbReference type="AlphaFoldDB" id="A0A6G7VJ70"/>
<proteinExistence type="predicted"/>
<dbReference type="SMART" id="SM00421">
    <property type="entry name" value="HTH_LUXR"/>
    <property type="match status" value="1"/>
</dbReference>
<organism evidence="5 6">
    <name type="scientific">Pontivivens nitratireducens</name>
    <dbReference type="NCBI Taxonomy" id="2758038"/>
    <lineage>
        <taxon>Bacteria</taxon>
        <taxon>Pseudomonadati</taxon>
        <taxon>Pseudomonadota</taxon>
        <taxon>Alphaproteobacteria</taxon>
        <taxon>Rhodobacterales</taxon>
        <taxon>Paracoccaceae</taxon>
        <taxon>Pontivivens</taxon>
    </lineage>
</organism>
<dbReference type="SUPFAM" id="SSF46894">
    <property type="entry name" value="C-terminal effector domain of the bipartite response regulators"/>
    <property type="match status" value="1"/>
</dbReference>
<dbReference type="RefSeq" id="WP_166188790.1">
    <property type="nucleotide sequence ID" value="NZ_CP049811.1"/>
</dbReference>
<dbReference type="InterPro" id="IPR000792">
    <property type="entry name" value="Tscrpt_reg_LuxR_C"/>
</dbReference>
<dbReference type="PRINTS" id="PR00038">
    <property type="entry name" value="HTHLUXR"/>
</dbReference>
<dbReference type="CDD" id="cd06170">
    <property type="entry name" value="LuxR_C_like"/>
    <property type="match status" value="1"/>
</dbReference>
<evidence type="ECO:0000256" key="2">
    <source>
        <dbReference type="ARBA" id="ARBA00023125"/>
    </source>
</evidence>
<dbReference type="PROSITE" id="PS50043">
    <property type="entry name" value="HTH_LUXR_2"/>
    <property type="match status" value="1"/>
</dbReference>
<dbReference type="PANTHER" id="PTHR44688:SF25">
    <property type="entry name" value="HTH LUXR-TYPE DOMAIN-CONTAINING PROTEIN"/>
    <property type="match status" value="1"/>
</dbReference>
<dbReference type="Proteomes" id="UP000500791">
    <property type="component" value="Chromosome"/>
</dbReference>